<sequence>MTSCPYIHLKKSADEFIHYHPYTSMLFKQFPRTTRSRLSSTYIHIISRLLPYSHTPRMTTKDVCGAAPGSQGHATHKPLPKEEAWKYRPPYLIQTPEAFGEIKWRGKCHCGQISYSLNLEKPLNAKFCHCRGCQLMHVEGSLLTAGGGGAGAPFQWAAIFPKSSITFDRGVRGLEFYCSSHYTREYEVPAKVSCSYCRTPIMDEGRNVCLLFPESIEFGEEEEEGERVKRCFEVSSHIFYSKRVVEIPDGKPKWAGMDEASELLDDYGNVKPED</sequence>
<evidence type="ECO:0000259" key="5">
    <source>
        <dbReference type="PROSITE" id="PS51891"/>
    </source>
</evidence>
<dbReference type="PROSITE" id="PS51891">
    <property type="entry name" value="CENP_V_GFA"/>
    <property type="match status" value="1"/>
</dbReference>
<evidence type="ECO:0000313" key="6">
    <source>
        <dbReference type="EMBL" id="BCR89845.1"/>
    </source>
</evidence>
<dbReference type="AlphaFoldDB" id="A0A7R7VS99"/>
<keyword evidence="3" id="KW-0862">Zinc</keyword>
<dbReference type="PANTHER" id="PTHR33337:SF40">
    <property type="entry name" value="CENP-V_GFA DOMAIN-CONTAINING PROTEIN-RELATED"/>
    <property type="match status" value="1"/>
</dbReference>
<dbReference type="SUPFAM" id="SSF51316">
    <property type="entry name" value="Mss4-like"/>
    <property type="match status" value="1"/>
</dbReference>
<comment type="similarity">
    <text evidence="1">Belongs to the Gfa family.</text>
</comment>
<dbReference type="Pfam" id="PF04828">
    <property type="entry name" value="GFA"/>
    <property type="match status" value="1"/>
</dbReference>
<dbReference type="Gene3D" id="3.90.1590.10">
    <property type="entry name" value="glutathione-dependent formaldehyde- activating enzyme (gfa)"/>
    <property type="match status" value="1"/>
</dbReference>
<dbReference type="InterPro" id="IPR011057">
    <property type="entry name" value="Mss4-like_sf"/>
</dbReference>
<accession>A0A7R7VS99</accession>
<feature type="domain" description="CENP-V/GFA" evidence="5">
    <location>
        <begin position="104"/>
        <end position="255"/>
    </location>
</feature>
<evidence type="ECO:0000256" key="3">
    <source>
        <dbReference type="ARBA" id="ARBA00022833"/>
    </source>
</evidence>
<proteinExistence type="inferred from homology"/>
<evidence type="ECO:0000256" key="4">
    <source>
        <dbReference type="ARBA" id="ARBA00023239"/>
    </source>
</evidence>
<dbReference type="GeneID" id="66984203"/>
<dbReference type="GO" id="GO:0016846">
    <property type="term" value="F:carbon-sulfur lyase activity"/>
    <property type="evidence" value="ECO:0007669"/>
    <property type="project" value="InterPro"/>
</dbReference>
<keyword evidence="4" id="KW-0456">Lyase</keyword>
<evidence type="ECO:0000256" key="2">
    <source>
        <dbReference type="ARBA" id="ARBA00022723"/>
    </source>
</evidence>
<gene>
    <name evidence="6" type="ORF">ACHE_51043S</name>
</gene>
<evidence type="ECO:0000256" key="1">
    <source>
        <dbReference type="ARBA" id="ARBA00005495"/>
    </source>
</evidence>
<dbReference type="KEGG" id="ache:ACHE_51043S"/>
<dbReference type="GO" id="GO:0046872">
    <property type="term" value="F:metal ion binding"/>
    <property type="evidence" value="ECO:0007669"/>
    <property type="project" value="UniProtKB-KW"/>
</dbReference>
<protein>
    <recommendedName>
        <fullName evidence="5">CENP-V/GFA domain-containing protein</fullName>
    </recommendedName>
</protein>
<keyword evidence="2" id="KW-0479">Metal-binding</keyword>
<reference evidence="6" key="2">
    <citation type="submission" date="2021-02" db="EMBL/GenBank/DDBJ databases">
        <title>Aspergillus chevalieri M1 genome sequence.</title>
        <authorList>
            <person name="Kadooka C."/>
            <person name="Mori K."/>
            <person name="Futagami T."/>
        </authorList>
    </citation>
    <scope>NUCLEOTIDE SEQUENCE</scope>
    <source>
        <strain evidence="6">M1</strain>
    </source>
</reference>
<dbReference type="EMBL" id="AP024420">
    <property type="protein sequence ID" value="BCR89845.1"/>
    <property type="molecule type" value="Genomic_DNA"/>
</dbReference>
<name>A0A7R7VS99_ASPCH</name>
<keyword evidence="7" id="KW-1185">Reference proteome</keyword>
<dbReference type="Proteomes" id="UP000637239">
    <property type="component" value="Chromosome 5"/>
</dbReference>
<reference evidence="6" key="1">
    <citation type="submission" date="2021-01" db="EMBL/GenBank/DDBJ databases">
        <authorList>
            <consortium name="Aspergillus chevalieri M1 genome sequencing consortium"/>
            <person name="Kazuki M."/>
            <person name="Futagami T."/>
        </authorList>
    </citation>
    <scope>NUCLEOTIDE SEQUENCE</scope>
    <source>
        <strain evidence="6">M1</strain>
    </source>
</reference>
<dbReference type="InterPro" id="IPR006913">
    <property type="entry name" value="CENP-V/GFA"/>
</dbReference>
<dbReference type="PANTHER" id="PTHR33337">
    <property type="entry name" value="GFA DOMAIN-CONTAINING PROTEIN"/>
    <property type="match status" value="1"/>
</dbReference>
<evidence type="ECO:0000313" key="7">
    <source>
        <dbReference type="Proteomes" id="UP000637239"/>
    </source>
</evidence>
<organism evidence="6 7">
    <name type="scientific">Aspergillus chevalieri</name>
    <name type="common">Eurotium chevalieri</name>
    <dbReference type="NCBI Taxonomy" id="182096"/>
    <lineage>
        <taxon>Eukaryota</taxon>
        <taxon>Fungi</taxon>
        <taxon>Dikarya</taxon>
        <taxon>Ascomycota</taxon>
        <taxon>Pezizomycotina</taxon>
        <taxon>Eurotiomycetes</taxon>
        <taxon>Eurotiomycetidae</taxon>
        <taxon>Eurotiales</taxon>
        <taxon>Aspergillaceae</taxon>
        <taxon>Aspergillus</taxon>
        <taxon>Aspergillus subgen. Aspergillus</taxon>
    </lineage>
</organism>
<dbReference type="RefSeq" id="XP_043138367.1">
    <property type="nucleotide sequence ID" value="XM_043280826.1"/>
</dbReference>